<gene>
    <name evidence="1" type="ORF">ACOLOM_LOCUS13959</name>
</gene>
<dbReference type="Proteomes" id="UP000789525">
    <property type="component" value="Unassembled WGS sequence"/>
</dbReference>
<proteinExistence type="predicted"/>
<evidence type="ECO:0000313" key="2">
    <source>
        <dbReference type="Proteomes" id="UP000789525"/>
    </source>
</evidence>
<evidence type="ECO:0000313" key="1">
    <source>
        <dbReference type="EMBL" id="CAG8773618.1"/>
    </source>
</evidence>
<dbReference type="EMBL" id="CAJVPT010066568">
    <property type="protein sequence ID" value="CAG8773618.1"/>
    <property type="molecule type" value="Genomic_DNA"/>
</dbReference>
<sequence>LQGVTISPPPVSEKMDESQNQTSERENQHGPIETRINCELLRKLQ</sequence>
<keyword evidence="2" id="KW-1185">Reference proteome</keyword>
<name>A0ACA9R1X6_9GLOM</name>
<protein>
    <submittedName>
        <fullName evidence="1">11147_t:CDS:1</fullName>
    </submittedName>
</protein>
<feature type="non-terminal residue" evidence="1">
    <location>
        <position position="45"/>
    </location>
</feature>
<reference evidence="1" key="1">
    <citation type="submission" date="2021-06" db="EMBL/GenBank/DDBJ databases">
        <authorList>
            <person name="Kallberg Y."/>
            <person name="Tangrot J."/>
            <person name="Rosling A."/>
        </authorList>
    </citation>
    <scope>NUCLEOTIDE SEQUENCE</scope>
    <source>
        <strain evidence="1">CL356</strain>
    </source>
</reference>
<comment type="caution">
    <text evidence="1">The sequence shown here is derived from an EMBL/GenBank/DDBJ whole genome shotgun (WGS) entry which is preliminary data.</text>
</comment>
<feature type="non-terminal residue" evidence="1">
    <location>
        <position position="1"/>
    </location>
</feature>
<accession>A0ACA9R1X6</accession>
<organism evidence="1 2">
    <name type="scientific">Acaulospora colombiana</name>
    <dbReference type="NCBI Taxonomy" id="27376"/>
    <lineage>
        <taxon>Eukaryota</taxon>
        <taxon>Fungi</taxon>
        <taxon>Fungi incertae sedis</taxon>
        <taxon>Mucoromycota</taxon>
        <taxon>Glomeromycotina</taxon>
        <taxon>Glomeromycetes</taxon>
        <taxon>Diversisporales</taxon>
        <taxon>Acaulosporaceae</taxon>
        <taxon>Acaulospora</taxon>
    </lineage>
</organism>